<dbReference type="InterPro" id="IPR017520">
    <property type="entry name" value="CHP03086"/>
</dbReference>
<dbReference type="RefSeq" id="WP_136723002.1">
    <property type="nucleotide sequence ID" value="NZ_SUMC01000006.1"/>
</dbReference>
<comment type="caution">
    <text evidence="2">The sequence shown here is derived from an EMBL/GenBank/DDBJ whole genome shotgun (WGS) entry which is preliminary data.</text>
</comment>
<evidence type="ECO:0000313" key="2">
    <source>
        <dbReference type="EMBL" id="TKA12007.1"/>
    </source>
</evidence>
<name>A0A4U0SV96_9ACTN</name>
<dbReference type="InterPro" id="IPR034660">
    <property type="entry name" value="DinB/YfiT-like"/>
</dbReference>
<dbReference type="Gene3D" id="1.20.120.450">
    <property type="entry name" value="dinb family like domain"/>
    <property type="match status" value="1"/>
</dbReference>
<dbReference type="SUPFAM" id="SSF109854">
    <property type="entry name" value="DinB/YfiT-like putative metalloenzymes"/>
    <property type="match status" value="1"/>
</dbReference>
<proteinExistence type="predicted"/>
<dbReference type="NCBIfam" id="TIGR03083">
    <property type="entry name" value="maleylpyruvate isomerase family mycothiol-dependent enzyme"/>
    <property type="match status" value="1"/>
</dbReference>
<dbReference type="Proteomes" id="UP000305778">
    <property type="component" value="Unassembled WGS sequence"/>
</dbReference>
<gene>
    <name evidence="2" type="ORF">FCI23_09400</name>
</gene>
<dbReference type="AlphaFoldDB" id="A0A4U0SV96"/>
<dbReference type="GO" id="GO:0046872">
    <property type="term" value="F:metal ion binding"/>
    <property type="evidence" value="ECO:0007669"/>
    <property type="project" value="InterPro"/>
</dbReference>
<dbReference type="EMBL" id="SUMC01000006">
    <property type="protein sequence ID" value="TKA12007.1"/>
    <property type="molecule type" value="Genomic_DNA"/>
</dbReference>
<reference evidence="2 3" key="1">
    <citation type="submission" date="2019-04" db="EMBL/GenBank/DDBJ databases">
        <title>Streptomyces oryziradicis sp. nov., a novel actinomycete isolated from rhizosphere soil of rice (Oryza sativa L.).</title>
        <authorList>
            <person name="Li C."/>
        </authorList>
    </citation>
    <scope>NUCLEOTIDE SEQUENCE [LARGE SCALE GENOMIC DNA]</scope>
    <source>
        <strain evidence="2 3">NEAU-C40</strain>
    </source>
</reference>
<sequence length="187" mass="20460">MELLDAFDKALGEFDRRVHHVAHNQWTAPTPCTGWTVRDLVNHLTSEHLWAPWLLRGATLAEVGDRYDGDVLGDHPVRAWERAAAGSRPAFHRPGALESDVHTSSGLTPAADYAWQMITDLTVHAWDLGRGTGDDQPLDEELVMAVHENVAPAVGSWQGFGVFAPPVPVPDSASPQDRLVALLGRRP</sequence>
<dbReference type="Pfam" id="PF11716">
    <property type="entry name" value="MDMPI_N"/>
    <property type="match status" value="1"/>
</dbReference>
<dbReference type="OrthoDB" id="5185819at2"/>
<organism evidence="2 3">
    <name type="scientific">Actinacidiphila oryziradicis</name>
    <dbReference type="NCBI Taxonomy" id="2571141"/>
    <lineage>
        <taxon>Bacteria</taxon>
        <taxon>Bacillati</taxon>
        <taxon>Actinomycetota</taxon>
        <taxon>Actinomycetes</taxon>
        <taxon>Kitasatosporales</taxon>
        <taxon>Streptomycetaceae</taxon>
        <taxon>Actinacidiphila</taxon>
    </lineage>
</organism>
<dbReference type="InterPro" id="IPR017517">
    <property type="entry name" value="Maleyloyr_isom"/>
</dbReference>
<dbReference type="NCBIfam" id="TIGR03086">
    <property type="entry name" value="TIGR03086 family metal-binding protein"/>
    <property type="match status" value="1"/>
</dbReference>
<feature type="domain" description="Mycothiol-dependent maleylpyruvate isomerase metal-binding" evidence="1">
    <location>
        <begin position="9"/>
        <end position="128"/>
    </location>
</feature>
<accession>A0A4U0SV96</accession>
<keyword evidence="3" id="KW-1185">Reference proteome</keyword>
<evidence type="ECO:0000313" key="3">
    <source>
        <dbReference type="Proteomes" id="UP000305778"/>
    </source>
</evidence>
<protein>
    <submittedName>
        <fullName evidence="2">TIGR03086 family protein</fullName>
    </submittedName>
</protein>
<evidence type="ECO:0000259" key="1">
    <source>
        <dbReference type="Pfam" id="PF11716"/>
    </source>
</evidence>
<dbReference type="InterPro" id="IPR024344">
    <property type="entry name" value="MDMPI_metal-binding"/>
</dbReference>